<gene>
    <name evidence="1" type="ORF">DY000_02009620</name>
</gene>
<keyword evidence="2" id="KW-1185">Reference proteome</keyword>
<evidence type="ECO:0000313" key="1">
    <source>
        <dbReference type="EMBL" id="KAF3549002.1"/>
    </source>
</evidence>
<reference evidence="1 2" key="1">
    <citation type="journal article" date="2020" name="BMC Genomics">
        <title>Intraspecific diversification of the crop wild relative Brassica cretica Lam. using demographic model selection.</title>
        <authorList>
            <person name="Kioukis A."/>
            <person name="Michalopoulou V.A."/>
            <person name="Briers L."/>
            <person name="Pirintsos S."/>
            <person name="Studholme D.J."/>
            <person name="Pavlidis P."/>
            <person name="Sarris P.F."/>
        </authorList>
    </citation>
    <scope>NUCLEOTIDE SEQUENCE [LARGE SCALE GENOMIC DNA]</scope>
    <source>
        <strain evidence="2">cv. PFS-1207/04</strain>
    </source>
</reference>
<sequence>MPIAPPFPLQGTTSVCGRVGKAMVPVTSCPFRQRDHLLGFSPTFQLPNESF</sequence>
<accession>A0ABQ7CD14</accession>
<organism evidence="1 2">
    <name type="scientific">Brassica cretica</name>
    <name type="common">Mustard</name>
    <dbReference type="NCBI Taxonomy" id="69181"/>
    <lineage>
        <taxon>Eukaryota</taxon>
        <taxon>Viridiplantae</taxon>
        <taxon>Streptophyta</taxon>
        <taxon>Embryophyta</taxon>
        <taxon>Tracheophyta</taxon>
        <taxon>Spermatophyta</taxon>
        <taxon>Magnoliopsida</taxon>
        <taxon>eudicotyledons</taxon>
        <taxon>Gunneridae</taxon>
        <taxon>Pentapetalae</taxon>
        <taxon>rosids</taxon>
        <taxon>malvids</taxon>
        <taxon>Brassicales</taxon>
        <taxon>Brassicaceae</taxon>
        <taxon>Brassiceae</taxon>
        <taxon>Brassica</taxon>
    </lineage>
</organism>
<proteinExistence type="predicted"/>
<dbReference type="EMBL" id="QGKV02000832">
    <property type="protein sequence ID" value="KAF3549002.1"/>
    <property type="molecule type" value="Genomic_DNA"/>
</dbReference>
<comment type="caution">
    <text evidence="1">The sequence shown here is derived from an EMBL/GenBank/DDBJ whole genome shotgun (WGS) entry which is preliminary data.</text>
</comment>
<protein>
    <submittedName>
        <fullName evidence="1">Uncharacterized protein</fullName>
    </submittedName>
</protein>
<name>A0ABQ7CD14_BRACR</name>
<dbReference type="Proteomes" id="UP000266723">
    <property type="component" value="Unassembled WGS sequence"/>
</dbReference>
<evidence type="ECO:0000313" key="2">
    <source>
        <dbReference type="Proteomes" id="UP000266723"/>
    </source>
</evidence>